<keyword evidence="4" id="KW-0460">Magnesium</keyword>
<reference evidence="6 7" key="1">
    <citation type="journal article" date="2013" name="PLoS Genet.">
        <title>Distinctive expansion of potential virulence genes in the genome of the oomycete fish pathogen Saprolegnia parasitica.</title>
        <authorList>
            <person name="Jiang R.H."/>
            <person name="de Bruijn I."/>
            <person name="Haas B.J."/>
            <person name="Belmonte R."/>
            <person name="Lobach L."/>
            <person name="Christie J."/>
            <person name="van den Ackerveken G."/>
            <person name="Bottin A."/>
            <person name="Bulone V."/>
            <person name="Diaz-Moreno S.M."/>
            <person name="Dumas B."/>
            <person name="Fan L."/>
            <person name="Gaulin E."/>
            <person name="Govers F."/>
            <person name="Grenville-Briggs L.J."/>
            <person name="Horner N.R."/>
            <person name="Levin J.Z."/>
            <person name="Mammella M."/>
            <person name="Meijer H.J."/>
            <person name="Morris P."/>
            <person name="Nusbaum C."/>
            <person name="Oome S."/>
            <person name="Phillips A.J."/>
            <person name="van Rooyen D."/>
            <person name="Rzeszutek E."/>
            <person name="Saraiva M."/>
            <person name="Secombes C.J."/>
            <person name="Seidl M.F."/>
            <person name="Snel B."/>
            <person name="Stassen J.H."/>
            <person name="Sykes S."/>
            <person name="Tripathy S."/>
            <person name="van den Berg H."/>
            <person name="Vega-Arreguin J.C."/>
            <person name="Wawra S."/>
            <person name="Young S.K."/>
            <person name="Zeng Q."/>
            <person name="Dieguez-Uribeondo J."/>
            <person name="Russ C."/>
            <person name="Tyler B.M."/>
            <person name="van West P."/>
        </authorList>
    </citation>
    <scope>NUCLEOTIDE SEQUENCE [LARGE SCALE GENOMIC DNA]</scope>
    <source>
        <strain evidence="6 7">CBS 223.65</strain>
    </source>
</reference>
<keyword evidence="4" id="KW-0479">Metal-binding</keyword>
<dbReference type="SMART" id="SM00175">
    <property type="entry name" value="RAB"/>
    <property type="match status" value="1"/>
</dbReference>
<organism evidence="6 7">
    <name type="scientific">Saprolegnia parasitica (strain CBS 223.65)</name>
    <dbReference type="NCBI Taxonomy" id="695850"/>
    <lineage>
        <taxon>Eukaryota</taxon>
        <taxon>Sar</taxon>
        <taxon>Stramenopiles</taxon>
        <taxon>Oomycota</taxon>
        <taxon>Saprolegniomycetes</taxon>
        <taxon>Saprolegniales</taxon>
        <taxon>Saprolegniaceae</taxon>
        <taxon>Saprolegnia</taxon>
    </lineage>
</organism>
<evidence type="ECO:0000256" key="1">
    <source>
        <dbReference type="ARBA" id="ARBA00022741"/>
    </source>
</evidence>
<feature type="binding site" evidence="4">
    <location>
        <position position="27"/>
    </location>
    <ligand>
        <name>Mg(2+)</name>
        <dbReference type="ChEBI" id="CHEBI:18420"/>
    </ligand>
</feature>
<comment type="similarity">
    <text evidence="5">Belongs to the small GTPase superfamily. Arf family.</text>
</comment>
<keyword evidence="7" id="KW-1185">Reference proteome</keyword>
<evidence type="ECO:0000313" key="6">
    <source>
        <dbReference type="EMBL" id="KDO23367.1"/>
    </source>
</evidence>
<dbReference type="EMBL" id="KK583254">
    <property type="protein sequence ID" value="KDO23367.1"/>
    <property type="molecule type" value="Genomic_DNA"/>
</dbReference>
<evidence type="ECO:0000313" key="7">
    <source>
        <dbReference type="Proteomes" id="UP000030745"/>
    </source>
</evidence>
<feature type="binding site" evidence="3">
    <location>
        <begin position="20"/>
        <end position="27"/>
    </location>
    <ligand>
        <name>GTP</name>
        <dbReference type="ChEBI" id="CHEBI:37565"/>
    </ligand>
</feature>
<dbReference type="SMART" id="SM00178">
    <property type="entry name" value="SAR"/>
    <property type="match status" value="1"/>
</dbReference>
<dbReference type="PROSITE" id="PS51417">
    <property type="entry name" value="ARF"/>
    <property type="match status" value="1"/>
</dbReference>
<keyword evidence="2 3" id="KW-0342">GTP-binding</keyword>
<evidence type="ECO:0000256" key="4">
    <source>
        <dbReference type="PIRSR" id="PIRSR606689-2"/>
    </source>
</evidence>
<dbReference type="PANTHER" id="PTHR11711">
    <property type="entry name" value="ADP RIBOSYLATION FACTOR-RELATED"/>
    <property type="match status" value="1"/>
</dbReference>
<sequence>MGADHSTPPPTKQRRVAILGPSGAGKTTLLLQWTHHAIVPTLPTVGFNVETVVFEDTLFTMWDIPGQVALQPCWPQYCSSVDAVVFVVDATGRSSLGAARDALHAAFAVARPSRCLIVANKIDQPECVDALELLEILRPGDVFGTSWSYCAVSATQGEGLRQCLAWLAHEPLDDGALLQMQDDDDDDANEEEARDDWIWIGSATHLPGSLEVYYTDIPL</sequence>
<dbReference type="GeneID" id="24133494"/>
<dbReference type="Pfam" id="PF00025">
    <property type="entry name" value="Arf"/>
    <property type="match status" value="1"/>
</dbReference>
<dbReference type="GO" id="GO:0005525">
    <property type="term" value="F:GTP binding"/>
    <property type="evidence" value="ECO:0007669"/>
    <property type="project" value="UniProtKB-KW"/>
</dbReference>
<dbReference type="InterPro" id="IPR027417">
    <property type="entry name" value="P-loop_NTPase"/>
</dbReference>
<dbReference type="SUPFAM" id="SSF52540">
    <property type="entry name" value="P-loop containing nucleoside triphosphate hydrolases"/>
    <property type="match status" value="1"/>
</dbReference>
<dbReference type="Gene3D" id="3.40.50.300">
    <property type="entry name" value="P-loop containing nucleotide triphosphate hydrolases"/>
    <property type="match status" value="1"/>
</dbReference>
<gene>
    <name evidence="6" type="ORF">SPRG_11459</name>
</gene>
<dbReference type="SMART" id="SM00177">
    <property type="entry name" value="ARF"/>
    <property type="match status" value="1"/>
</dbReference>
<dbReference type="VEuPathDB" id="FungiDB:SPRG_11459"/>
<dbReference type="RefSeq" id="XP_012205857.1">
    <property type="nucleotide sequence ID" value="XM_012350467.1"/>
</dbReference>
<feature type="binding site" evidence="3">
    <location>
        <begin position="120"/>
        <end position="123"/>
    </location>
    <ligand>
        <name>GTP</name>
        <dbReference type="ChEBI" id="CHEBI:37565"/>
    </ligand>
</feature>
<feature type="binding site" evidence="4">
    <location>
        <position position="44"/>
    </location>
    <ligand>
        <name>Mg(2+)</name>
        <dbReference type="ChEBI" id="CHEBI:18420"/>
    </ligand>
</feature>
<dbReference type="NCBIfam" id="TIGR00231">
    <property type="entry name" value="small_GTP"/>
    <property type="match status" value="1"/>
</dbReference>
<dbReference type="AlphaFoldDB" id="A0A067C971"/>
<dbReference type="Proteomes" id="UP000030745">
    <property type="component" value="Unassembled WGS sequence"/>
</dbReference>
<dbReference type="GO" id="GO:0003924">
    <property type="term" value="F:GTPase activity"/>
    <property type="evidence" value="ECO:0007669"/>
    <property type="project" value="InterPro"/>
</dbReference>
<evidence type="ECO:0000256" key="5">
    <source>
        <dbReference type="RuleBase" id="RU003925"/>
    </source>
</evidence>
<dbReference type="PRINTS" id="PR00328">
    <property type="entry name" value="SAR1GTPBP"/>
</dbReference>
<evidence type="ECO:0000256" key="3">
    <source>
        <dbReference type="PIRSR" id="PIRSR606689-1"/>
    </source>
</evidence>
<dbReference type="KEGG" id="spar:SPRG_11459"/>
<dbReference type="InterPro" id="IPR005225">
    <property type="entry name" value="Small_GTP-bd"/>
</dbReference>
<dbReference type="STRING" id="695850.A0A067C971"/>
<protein>
    <submittedName>
        <fullName evidence="6">Uncharacterized protein</fullName>
    </submittedName>
</protein>
<evidence type="ECO:0000256" key="2">
    <source>
        <dbReference type="ARBA" id="ARBA00023134"/>
    </source>
</evidence>
<proteinExistence type="inferred from homology"/>
<keyword evidence="1 3" id="KW-0547">Nucleotide-binding</keyword>
<dbReference type="GO" id="GO:0046872">
    <property type="term" value="F:metal ion binding"/>
    <property type="evidence" value="ECO:0007669"/>
    <property type="project" value="UniProtKB-KW"/>
</dbReference>
<name>A0A067C971_SAPPC</name>
<dbReference type="InterPro" id="IPR006689">
    <property type="entry name" value="Small_GTPase_ARF/SAR"/>
</dbReference>
<accession>A0A067C971</accession>
<dbReference type="InterPro" id="IPR024156">
    <property type="entry name" value="Small_GTPase_ARF"/>
</dbReference>
<feature type="binding site" evidence="3">
    <location>
        <position position="66"/>
    </location>
    <ligand>
        <name>GTP</name>
        <dbReference type="ChEBI" id="CHEBI:37565"/>
    </ligand>
</feature>